<organism evidence="1 2">
    <name type="scientific">Gigaspora rosea</name>
    <dbReference type="NCBI Taxonomy" id="44941"/>
    <lineage>
        <taxon>Eukaryota</taxon>
        <taxon>Fungi</taxon>
        <taxon>Fungi incertae sedis</taxon>
        <taxon>Mucoromycota</taxon>
        <taxon>Glomeromycotina</taxon>
        <taxon>Glomeromycetes</taxon>
        <taxon>Diversisporales</taxon>
        <taxon>Gigasporaceae</taxon>
        <taxon>Gigaspora</taxon>
    </lineage>
</organism>
<evidence type="ECO:0000313" key="2">
    <source>
        <dbReference type="Proteomes" id="UP000266673"/>
    </source>
</evidence>
<dbReference type="EMBL" id="QKWP01000256">
    <property type="protein sequence ID" value="RIB23544.1"/>
    <property type="molecule type" value="Genomic_DNA"/>
</dbReference>
<gene>
    <name evidence="1" type="ORF">C2G38_2139699</name>
</gene>
<comment type="caution">
    <text evidence="1">The sequence shown here is derived from an EMBL/GenBank/DDBJ whole genome shotgun (WGS) entry which is preliminary data.</text>
</comment>
<sequence length="205" mass="23997">MSSQEYIAKSESDCLIDEYLEALDNIIPESRKSRKAENVNKEYKQYETHISGVYNRIGHKAESIINVMDSKLPESDFDDLVLDLIDDYLAEESLIKEKKEAIQTAQILEVKSYRTLKDPLKSQRLVTGAIIEPRFKNCMGIEKEASREYQVSEMKLDQKKEAIDKKDFEESKYEMLVESDDRKNEINNKYSQKYLWKNKPYAMLA</sequence>
<protein>
    <submittedName>
        <fullName evidence="1">Uncharacterized protein</fullName>
    </submittedName>
</protein>
<keyword evidence="2" id="KW-1185">Reference proteome</keyword>
<accession>A0A397VM45</accession>
<proteinExistence type="predicted"/>
<name>A0A397VM45_9GLOM</name>
<dbReference type="AlphaFoldDB" id="A0A397VM45"/>
<reference evidence="1 2" key="1">
    <citation type="submission" date="2018-06" db="EMBL/GenBank/DDBJ databases">
        <title>Comparative genomics reveals the genomic features of Rhizophagus irregularis, R. cerebriforme, R. diaphanum and Gigaspora rosea, and their symbiotic lifestyle signature.</title>
        <authorList>
            <person name="Morin E."/>
            <person name="San Clemente H."/>
            <person name="Chen E.C.H."/>
            <person name="De La Providencia I."/>
            <person name="Hainaut M."/>
            <person name="Kuo A."/>
            <person name="Kohler A."/>
            <person name="Murat C."/>
            <person name="Tang N."/>
            <person name="Roy S."/>
            <person name="Loubradou J."/>
            <person name="Henrissat B."/>
            <person name="Grigoriev I.V."/>
            <person name="Corradi N."/>
            <person name="Roux C."/>
            <person name="Martin F.M."/>
        </authorList>
    </citation>
    <scope>NUCLEOTIDE SEQUENCE [LARGE SCALE GENOMIC DNA]</scope>
    <source>
        <strain evidence="1 2">DAOM 194757</strain>
    </source>
</reference>
<evidence type="ECO:0000313" key="1">
    <source>
        <dbReference type="EMBL" id="RIB23544.1"/>
    </source>
</evidence>
<dbReference type="Proteomes" id="UP000266673">
    <property type="component" value="Unassembled WGS sequence"/>
</dbReference>